<comment type="caution">
    <text evidence="2">The sequence shown here is derived from an EMBL/GenBank/DDBJ whole genome shotgun (WGS) entry which is preliminary data.</text>
</comment>
<sequence>MDAFKIILFLVLAYCYLVCFPIVTYNAFRLYRHKKSDSFMLFHILVDAPGRLIALYTNDNTNKSWGNLENFEMVAFALVFLSRFWLLYYDYRYADTIANITWQLVDPKEVDIWQRQCCGPIFFFIWIICCVISVYVRQSVERDVASFLLFSVFVVPMVCAFVTILIKVKSLSDGFNIRKELNACFMTVFISLLLYLALMLCRHVISKRNDVYVVLATFLVTTSTTTVAYLNAYFIVVAPYRKDAVDQTLLNEIGELPLDTLLSKREWFQVFMQHLVSEFSVENLLFTCEVQQFRSTLHYQKFRNVYLT</sequence>
<gene>
    <name evidence="2" type="ORF">RFI_21347</name>
</gene>
<dbReference type="SUPFAM" id="SSF48097">
    <property type="entry name" value="Regulator of G-protein signaling, RGS"/>
    <property type="match status" value="1"/>
</dbReference>
<keyword evidence="1" id="KW-0472">Membrane</keyword>
<accession>X6MQ96</accession>
<evidence type="ECO:0000313" key="2">
    <source>
        <dbReference type="EMBL" id="ETO16014.1"/>
    </source>
</evidence>
<dbReference type="InterPro" id="IPR044926">
    <property type="entry name" value="RGS_subdomain_2"/>
</dbReference>
<reference evidence="2 3" key="1">
    <citation type="journal article" date="2013" name="Curr. Biol.">
        <title>The Genome of the Foraminiferan Reticulomyxa filosa.</title>
        <authorList>
            <person name="Glockner G."/>
            <person name="Hulsmann N."/>
            <person name="Schleicher M."/>
            <person name="Noegel A.A."/>
            <person name="Eichinger L."/>
            <person name="Gallinger C."/>
            <person name="Pawlowski J."/>
            <person name="Sierra R."/>
            <person name="Euteneuer U."/>
            <person name="Pillet L."/>
            <person name="Moustafa A."/>
            <person name="Platzer M."/>
            <person name="Groth M."/>
            <person name="Szafranski K."/>
            <person name="Schliwa M."/>
        </authorList>
    </citation>
    <scope>NUCLEOTIDE SEQUENCE [LARGE SCALE GENOMIC DNA]</scope>
</reference>
<dbReference type="Proteomes" id="UP000023152">
    <property type="component" value="Unassembled WGS sequence"/>
</dbReference>
<dbReference type="EMBL" id="ASPP01018638">
    <property type="protein sequence ID" value="ETO16014.1"/>
    <property type="molecule type" value="Genomic_DNA"/>
</dbReference>
<dbReference type="Gene3D" id="1.10.167.10">
    <property type="entry name" value="Regulator of G-protein Signalling 4, domain 2"/>
    <property type="match status" value="1"/>
</dbReference>
<feature type="transmembrane region" description="Helical" evidence="1">
    <location>
        <begin position="6"/>
        <end position="28"/>
    </location>
</feature>
<dbReference type="AlphaFoldDB" id="X6MQ96"/>
<keyword evidence="1" id="KW-1133">Transmembrane helix</keyword>
<keyword evidence="1" id="KW-0812">Transmembrane</keyword>
<feature type="transmembrane region" description="Helical" evidence="1">
    <location>
        <begin position="180"/>
        <end position="205"/>
    </location>
</feature>
<feature type="transmembrane region" description="Helical" evidence="1">
    <location>
        <begin position="117"/>
        <end position="136"/>
    </location>
</feature>
<dbReference type="InterPro" id="IPR036305">
    <property type="entry name" value="RGS_sf"/>
</dbReference>
<organism evidence="2 3">
    <name type="scientific">Reticulomyxa filosa</name>
    <dbReference type="NCBI Taxonomy" id="46433"/>
    <lineage>
        <taxon>Eukaryota</taxon>
        <taxon>Sar</taxon>
        <taxon>Rhizaria</taxon>
        <taxon>Retaria</taxon>
        <taxon>Foraminifera</taxon>
        <taxon>Monothalamids</taxon>
        <taxon>Reticulomyxidae</taxon>
        <taxon>Reticulomyxa</taxon>
    </lineage>
</organism>
<evidence type="ECO:0000256" key="1">
    <source>
        <dbReference type="SAM" id="Phobius"/>
    </source>
</evidence>
<feature type="transmembrane region" description="Helical" evidence="1">
    <location>
        <begin position="148"/>
        <end position="168"/>
    </location>
</feature>
<keyword evidence="3" id="KW-1185">Reference proteome</keyword>
<feature type="transmembrane region" description="Helical" evidence="1">
    <location>
        <begin position="211"/>
        <end position="236"/>
    </location>
</feature>
<feature type="transmembrane region" description="Helical" evidence="1">
    <location>
        <begin position="70"/>
        <end position="89"/>
    </location>
</feature>
<evidence type="ECO:0000313" key="3">
    <source>
        <dbReference type="Proteomes" id="UP000023152"/>
    </source>
</evidence>
<proteinExistence type="predicted"/>
<name>X6MQ96_RETFI</name>
<protein>
    <submittedName>
        <fullName evidence="2">Uncharacterized protein</fullName>
    </submittedName>
</protein>